<comment type="subcellular location">
    <subcellularLocation>
        <location evidence="1">Cytoplasm</location>
    </subcellularLocation>
</comment>
<dbReference type="Pfam" id="PF03144">
    <property type="entry name" value="GTP_EFTU_D2"/>
    <property type="match status" value="1"/>
</dbReference>
<keyword evidence="7" id="KW-0547">Nucleotide-binding</keyword>
<dbReference type="SUPFAM" id="SSF50447">
    <property type="entry name" value="Translation proteins"/>
    <property type="match status" value="1"/>
</dbReference>
<evidence type="ECO:0000256" key="6">
    <source>
        <dbReference type="ARBA" id="ARBA00022737"/>
    </source>
</evidence>
<name>A0A1Y2AN17_9FUNG</name>
<evidence type="ECO:0000256" key="7">
    <source>
        <dbReference type="ARBA" id="ARBA00022741"/>
    </source>
</evidence>
<dbReference type="GO" id="GO:0003747">
    <property type="term" value="F:translation release factor activity"/>
    <property type="evidence" value="ECO:0007669"/>
    <property type="project" value="EnsemblFungi"/>
</dbReference>
<keyword evidence="5" id="KW-0597">Phosphoprotein</keyword>
<dbReference type="Gene3D" id="2.40.30.10">
    <property type="entry name" value="Translation factors"/>
    <property type="match status" value="2"/>
</dbReference>
<dbReference type="CDD" id="cd03704">
    <property type="entry name" value="eRF3_C_III"/>
    <property type="match status" value="1"/>
</dbReference>
<dbReference type="FunFam" id="2.40.30.10:FF:000017">
    <property type="entry name" value="Eukaryotic peptide chain release factor GTP-binding subunit"/>
    <property type="match status" value="1"/>
</dbReference>
<evidence type="ECO:0000313" key="16">
    <source>
        <dbReference type="EMBL" id="ORY23345.1"/>
    </source>
</evidence>
<evidence type="ECO:0000256" key="11">
    <source>
        <dbReference type="ARBA" id="ARBA00030210"/>
    </source>
</evidence>
<evidence type="ECO:0000256" key="3">
    <source>
        <dbReference type="ARBA" id="ARBA00015765"/>
    </source>
</evidence>
<evidence type="ECO:0000256" key="10">
    <source>
        <dbReference type="ARBA" id="ARBA00029585"/>
    </source>
</evidence>
<evidence type="ECO:0000256" key="13">
    <source>
        <dbReference type="ARBA" id="ARBA00031881"/>
    </source>
</evidence>
<feature type="region of interest" description="Disordered" evidence="14">
    <location>
        <begin position="257"/>
        <end position="306"/>
    </location>
</feature>
<dbReference type="AlphaFoldDB" id="A0A1Y2AN17"/>
<reference evidence="16 17" key="1">
    <citation type="submission" date="2016-07" db="EMBL/GenBank/DDBJ databases">
        <title>Pervasive Adenine N6-methylation of Active Genes in Fungi.</title>
        <authorList>
            <consortium name="DOE Joint Genome Institute"/>
            <person name="Mondo S.J."/>
            <person name="Dannebaum R.O."/>
            <person name="Kuo R.C."/>
            <person name="Labutti K."/>
            <person name="Haridas S."/>
            <person name="Kuo A."/>
            <person name="Salamov A."/>
            <person name="Ahrendt S.R."/>
            <person name="Lipzen A."/>
            <person name="Sullivan W."/>
            <person name="Andreopoulos W.B."/>
            <person name="Clum A."/>
            <person name="Lindquist E."/>
            <person name="Daum C."/>
            <person name="Ramamoorthy G.K."/>
            <person name="Gryganskyi A."/>
            <person name="Culley D."/>
            <person name="Magnuson J.K."/>
            <person name="James T.Y."/>
            <person name="O'Malley M.A."/>
            <person name="Stajich J.E."/>
            <person name="Spatafora J.W."/>
            <person name="Visel A."/>
            <person name="Grigoriev I.V."/>
        </authorList>
    </citation>
    <scope>NUCLEOTIDE SEQUENCE [LARGE SCALE GENOMIC DNA]</scope>
    <source>
        <strain evidence="16 17">JEL800</strain>
    </source>
</reference>
<evidence type="ECO:0000256" key="9">
    <source>
        <dbReference type="ARBA" id="ARBA00023134"/>
    </source>
</evidence>
<dbReference type="GO" id="GO:0042802">
    <property type="term" value="F:identical protein binding"/>
    <property type="evidence" value="ECO:0007669"/>
    <property type="project" value="EnsemblFungi"/>
</dbReference>
<dbReference type="SUPFAM" id="SSF50465">
    <property type="entry name" value="EF-Tu/eEF-1alpha/eIF2-gamma C-terminal domain"/>
    <property type="match status" value="1"/>
</dbReference>
<evidence type="ECO:0000256" key="8">
    <source>
        <dbReference type="ARBA" id="ARBA00022917"/>
    </source>
</evidence>
<gene>
    <name evidence="16" type="ORF">BCR33DRAFT_860900</name>
</gene>
<keyword evidence="8" id="KW-0648">Protein biosynthesis</keyword>
<dbReference type="InterPro" id="IPR000795">
    <property type="entry name" value="T_Tr_GTP-bd_dom"/>
</dbReference>
<feature type="domain" description="Tr-type G" evidence="15">
    <location>
        <begin position="331"/>
        <end position="557"/>
    </location>
</feature>
<evidence type="ECO:0000256" key="14">
    <source>
        <dbReference type="SAM" id="MobiDB-lite"/>
    </source>
</evidence>
<dbReference type="GO" id="GO:0005525">
    <property type="term" value="F:GTP binding"/>
    <property type="evidence" value="ECO:0007669"/>
    <property type="project" value="UniProtKB-KW"/>
</dbReference>
<keyword evidence="4" id="KW-0963">Cytoplasm</keyword>
<dbReference type="GO" id="GO:0005829">
    <property type="term" value="C:cytosol"/>
    <property type="evidence" value="ECO:0007669"/>
    <property type="project" value="GOC"/>
</dbReference>
<dbReference type="Gene3D" id="3.40.50.300">
    <property type="entry name" value="P-loop containing nucleotide triphosphate hydrolases"/>
    <property type="match status" value="1"/>
</dbReference>
<dbReference type="InterPro" id="IPR050100">
    <property type="entry name" value="TRAFAC_GTPase_members"/>
</dbReference>
<dbReference type="CDD" id="cd04089">
    <property type="entry name" value="eRF3_II"/>
    <property type="match status" value="1"/>
</dbReference>
<dbReference type="FunFam" id="2.40.30.10:FF:000020">
    <property type="entry name" value="Translation elongation factor EF-1"/>
    <property type="match status" value="1"/>
</dbReference>
<evidence type="ECO:0000256" key="2">
    <source>
        <dbReference type="ARBA" id="ARBA00007249"/>
    </source>
</evidence>
<evidence type="ECO:0000256" key="1">
    <source>
        <dbReference type="ARBA" id="ARBA00004496"/>
    </source>
</evidence>
<feature type="compositionally biased region" description="Basic and acidic residues" evidence="14">
    <location>
        <begin position="276"/>
        <end position="300"/>
    </location>
</feature>
<dbReference type="GO" id="GO:0018444">
    <property type="term" value="C:translation release factor complex"/>
    <property type="evidence" value="ECO:0007669"/>
    <property type="project" value="EnsemblFungi"/>
</dbReference>
<dbReference type="STRING" id="329046.A0A1Y2AN17"/>
<feature type="compositionally biased region" description="Low complexity" evidence="14">
    <location>
        <begin position="8"/>
        <end position="33"/>
    </location>
</feature>
<dbReference type="CDD" id="cd01883">
    <property type="entry name" value="EF1_alpha"/>
    <property type="match status" value="1"/>
</dbReference>
<dbReference type="InterPro" id="IPR004161">
    <property type="entry name" value="EFTu-like_2"/>
</dbReference>
<dbReference type="PRINTS" id="PR00315">
    <property type="entry name" value="ELONGATNFCT"/>
</dbReference>
<proteinExistence type="inferred from homology"/>
<dbReference type="InterPro" id="IPR027417">
    <property type="entry name" value="P-loop_NTPase"/>
</dbReference>
<dbReference type="Pfam" id="PF22594">
    <property type="entry name" value="GTP-eEF1A_C"/>
    <property type="match status" value="1"/>
</dbReference>
<dbReference type="PANTHER" id="PTHR23115">
    <property type="entry name" value="TRANSLATION FACTOR"/>
    <property type="match status" value="1"/>
</dbReference>
<feature type="region of interest" description="Disordered" evidence="14">
    <location>
        <begin position="64"/>
        <end position="129"/>
    </location>
</feature>
<dbReference type="SUPFAM" id="SSF52540">
    <property type="entry name" value="P-loop containing nucleoside triphosphate hydrolases"/>
    <property type="match status" value="1"/>
</dbReference>
<dbReference type="Pfam" id="PF00009">
    <property type="entry name" value="GTP_EFTU"/>
    <property type="match status" value="1"/>
</dbReference>
<feature type="compositionally biased region" description="Low complexity" evidence="14">
    <location>
        <begin position="261"/>
        <end position="275"/>
    </location>
</feature>
<accession>A0A1Y2AN17</accession>
<keyword evidence="9" id="KW-0342">GTP-binding</keyword>
<evidence type="ECO:0000256" key="4">
    <source>
        <dbReference type="ARBA" id="ARBA00022490"/>
    </source>
</evidence>
<comment type="caution">
    <text evidence="16">The sequence shown here is derived from an EMBL/GenBank/DDBJ whole genome shotgun (WGS) entry which is preliminary data.</text>
</comment>
<dbReference type="GO" id="GO:0043022">
    <property type="term" value="F:ribosome binding"/>
    <property type="evidence" value="ECO:0007669"/>
    <property type="project" value="EnsemblFungi"/>
</dbReference>
<feature type="region of interest" description="Disordered" evidence="14">
    <location>
        <begin position="1"/>
        <end position="42"/>
    </location>
</feature>
<dbReference type="GO" id="GO:0010494">
    <property type="term" value="C:cytoplasmic stress granule"/>
    <property type="evidence" value="ECO:0007669"/>
    <property type="project" value="EnsemblFungi"/>
</dbReference>
<dbReference type="FunFam" id="3.40.50.300:FF:000503">
    <property type="entry name" value="Peptide chain release factor subunit 3"/>
    <property type="match status" value="1"/>
</dbReference>
<keyword evidence="6" id="KW-0677">Repeat</keyword>
<dbReference type="GO" id="GO:0000288">
    <property type="term" value="P:nuclear-transcribed mRNA catabolic process, deadenylation-dependent decay"/>
    <property type="evidence" value="ECO:0007669"/>
    <property type="project" value="EnsemblFungi"/>
</dbReference>
<dbReference type="InterPro" id="IPR009000">
    <property type="entry name" value="Transl_B-barrel_sf"/>
</dbReference>
<dbReference type="PROSITE" id="PS51722">
    <property type="entry name" value="G_TR_2"/>
    <property type="match status" value="1"/>
</dbReference>
<dbReference type="Proteomes" id="UP000193642">
    <property type="component" value="Unassembled WGS sequence"/>
</dbReference>
<dbReference type="InterPro" id="IPR003285">
    <property type="entry name" value="Sup35"/>
</dbReference>
<protein>
    <recommendedName>
        <fullName evidence="3">Eukaryotic peptide chain release factor GTP-binding subunit</fullName>
    </recommendedName>
    <alternativeName>
        <fullName evidence="13">ERF-3</fullName>
    </alternativeName>
    <alternativeName>
        <fullName evidence="12">ERF2</fullName>
    </alternativeName>
    <alternativeName>
        <fullName evidence="10">Polypeptide release factor 3</fullName>
    </alternativeName>
    <alternativeName>
        <fullName evidence="11">Translation release factor 3</fullName>
    </alternativeName>
</protein>
<evidence type="ECO:0000256" key="12">
    <source>
        <dbReference type="ARBA" id="ARBA00030845"/>
    </source>
</evidence>
<dbReference type="InterPro" id="IPR054696">
    <property type="entry name" value="GTP-eEF1A_C"/>
</dbReference>
<sequence length="763" mass="82657">MADDEQQEQQQQGQGYPNQQQYQNYNQQPQQQQSGFAFRPGAEFVPSSNAQEFVPGGGSYNQYQSYNQGYNQGYSNQQYGNQGGYNNQYQQGGGYNNQRGGYQQYNNYNRNQGGYNQGYNNQGYGNQQAYNPQQAYNAPQAYTAPQQQQAYTAPQAYKAPAGPAKSISIGGAAPAKSISIGGAAAGPAKSISIGGGPAKSISIGGAAAPAKSISIGGGAAAGPAKSISIGGGVYSLIPNLTTTRILLQIAIRKSAKKEEAPAAAPTSPAKAAVKPAAEKKETPAPKAAEPKVEPKPEPKADPVAAATAAVAAMEIEEEDNTPIEAVTSGLKEHLNIVFIGHVDAGKSTMGGHILFLTGMVDKRTMEKYEQEAKAAGRESWYLSWALDLNSEERAKGKTVEYGRGYFETVKRRFTILDAPGHKNFVPSMMQGAAQADVGVLVISARKGEFETGFEKGGQTREHAMLCKTVGVKRMILVVNKMDDPTVKWDKARYDECVTKIIPFLKGVGYVQGTDLDVLPISGFTGANMKDRISKDVCDWYNGPSLLELLDDMSVGDRKIDGPLLMPISDKFKDMGTVVTGKIESGHMKKGQNVLIMPNKKIAEISAIWMEENESNMAVSGDNVRIRLKNVEEEDVLPGFVMCNLKRPVHAVTSFEARLAIVEYKSIMCAGYTAVCHAHTAIDEVTLTDLLHKIDKKTGKKSVNPPMFVKQGDACIARIKLNQPMCLETFEEYPQLGRFTLRDEGKTIAVGKITKLIFDETTNE</sequence>
<comment type="similarity">
    <text evidence="2">Belongs to the TRAFAC class translation factor GTPase superfamily. Classic translation factor GTPase family. EF-Tu/EF-1A subfamily.</text>
</comment>
<dbReference type="OrthoDB" id="342024at2759"/>
<dbReference type="InterPro" id="IPR009001">
    <property type="entry name" value="Transl_elong_EF1A/Init_IF2_C"/>
</dbReference>
<dbReference type="GO" id="GO:0003924">
    <property type="term" value="F:GTPase activity"/>
    <property type="evidence" value="ECO:0007669"/>
    <property type="project" value="EnsemblFungi"/>
</dbReference>
<dbReference type="PRINTS" id="PR01343">
    <property type="entry name" value="YEASTERF"/>
</dbReference>
<evidence type="ECO:0000313" key="17">
    <source>
        <dbReference type="Proteomes" id="UP000193642"/>
    </source>
</evidence>
<evidence type="ECO:0000256" key="5">
    <source>
        <dbReference type="ARBA" id="ARBA00022553"/>
    </source>
</evidence>
<evidence type="ECO:0000259" key="15">
    <source>
        <dbReference type="PROSITE" id="PS51722"/>
    </source>
</evidence>
<dbReference type="EMBL" id="MCGO01000162">
    <property type="protein sequence ID" value="ORY23345.1"/>
    <property type="molecule type" value="Genomic_DNA"/>
</dbReference>
<organism evidence="16 17">
    <name type="scientific">Rhizoclosmatium globosum</name>
    <dbReference type="NCBI Taxonomy" id="329046"/>
    <lineage>
        <taxon>Eukaryota</taxon>
        <taxon>Fungi</taxon>
        <taxon>Fungi incertae sedis</taxon>
        <taxon>Chytridiomycota</taxon>
        <taxon>Chytridiomycota incertae sedis</taxon>
        <taxon>Chytridiomycetes</taxon>
        <taxon>Chytridiales</taxon>
        <taxon>Chytriomycetaceae</taxon>
        <taxon>Rhizoclosmatium</taxon>
    </lineage>
</organism>
<dbReference type="GO" id="GO:0002184">
    <property type="term" value="P:cytoplasmic translational termination"/>
    <property type="evidence" value="ECO:0007669"/>
    <property type="project" value="EnsemblFungi"/>
</dbReference>
<keyword evidence="17" id="KW-1185">Reference proteome</keyword>